<sequence>MWTSALWIIGGVWILCGIFFWFFVKSLKEIKRSSWHYKLYDLVWSNYPQYSSSYALCLTVTPFALIVAIWFVLCWFVIGCPIRFLLNWVIWPFFFGKRPVDGWSKKYWGDLIDTDTLPSDNSTYINCSFWKWLLLPVGGISMETFMSPSPFVILIEGLTVVWLFYKMLFRAFLPLEKYILGGTVVLMILIVITAWLKPHLKKIYIKLRNKLSVHLPIVD</sequence>
<feature type="transmembrane region" description="Helical" evidence="1">
    <location>
        <begin position="54"/>
        <end position="78"/>
    </location>
</feature>
<keyword evidence="1" id="KW-1133">Transmembrane helix</keyword>
<accession>A0A0G1IWL4</accession>
<feature type="transmembrane region" description="Helical" evidence="1">
    <location>
        <begin position="177"/>
        <end position="196"/>
    </location>
</feature>
<name>A0A0G1IWL4_9BACT</name>
<feature type="transmembrane region" description="Helical" evidence="1">
    <location>
        <begin position="6"/>
        <end position="24"/>
    </location>
</feature>
<keyword evidence="1" id="KW-0472">Membrane</keyword>
<comment type="caution">
    <text evidence="2">The sequence shown here is derived from an EMBL/GenBank/DDBJ whole genome shotgun (WGS) entry which is preliminary data.</text>
</comment>
<feature type="transmembrane region" description="Helical" evidence="1">
    <location>
        <begin position="145"/>
        <end position="165"/>
    </location>
</feature>
<dbReference type="AlphaFoldDB" id="A0A0G1IWL4"/>
<evidence type="ECO:0000256" key="1">
    <source>
        <dbReference type="SAM" id="Phobius"/>
    </source>
</evidence>
<dbReference type="EMBL" id="LCIT01000001">
    <property type="protein sequence ID" value="KKT63776.1"/>
    <property type="molecule type" value="Genomic_DNA"/>
</dbReference>
<gene>
    <name evidence="2" type="ORF">UW55_C0001G0069</name>
</gene>
<organism evidence="2 3">
    <name type="scientific">Candidatus Giovannonibacteria bacterium GW2011_GWA2_44_26</name>
    <dbReference type="NCBI Taxonomy" id="1618648"/>
    <lineage>
        <taxon>Bacteria</taxon>
        <taxon>Candidatus Giovannoniibacteriota</taxon>
    </lineage>
</organism>
<evidence type="ECO:0000313" key="2">
    <source>
        <dbReference type="EMBL" id="KKT63776.1"/>
    </source>
</evidence>
<dbReference type="Proteomes" id="UP000033945">
    <property type="component" value="Unassembled WGS sequence"/>
</dbReference>
<keyword evidence="1" id="KW-0812">Transmembrane</keyword>
<reference evidence="2 3" key="1">
    <citation type="journal article" date="2015" name="Nature">
        <title>rRNA introns, odd ribosomes, and small enigmatic genomes across a large radiation of phyla.</title>
        <authorList>
            <person name="Brown C.T."/>
            <person name="Hug L.A."/>
            <person name="Thomas B.C."/>
            <person name="Sharon I."/>
            <person name="Castelle C.J."/>
            <person name="Singh A."/>
            <person name="Wilkins M.J."/>
            <person name="Williams K.H."/>
            <person name="Banfield J.F."/>
        </authorList>
    </citation>
    <scope>NUCLEOTIDE SEQUENCE [LARGE SCALE GENOMIC DNA]</scope>
</reference>
<evidence type="ECO:0000313" key="3">
    <source>
        <dbReference type="Proteomes" id="UP000033945"/>
    </source>
</evidence>
<protein>
    <submittedName>
        <fullName evidence="2">Uncharacterized protein</fullName>
    </submittedName>
</protein>
<proteinExistence type="predicted"/>